<dbReference type="Gene3D" id="3.40.50.1820">
    <property type="entry name" value="alpha/beta hydrolase"/>
    <property type="match status" value="1"/>
</dbReference>
<dbReference type="EMBL" id="NIDE01000009">
    <property type="protein sequence ID" value="OWK39720.1"/>
    <property type="molecule type" value="Genomic_DNA"/>
</dbReference>
<accession>A0A225DDU1</accession>
<dbReference type="InterPro" id="IPR049492">
    <property type="entry name" value="BD-FAE-like_dom"/>
</dbReference>
<dbReference type="PANTHER" id="PTHR48081:SF13">
    <property type="entry name" value="ALPHA_BETA HYDROLASE"/>
    <property type="match status" value="1"/>
</dbReference>
<evidence type="ECO:0000313" key="4">
    <source>
        <dbReference type="EMBL" id="OWK39720.1"/>
    </source>
</evidence>
<dbReference type="OrthoDB" id="268937at2"/>
<organism evidence="4 5">
    <name type="scientific">Fimbriiglobus ruber</name>
    <dbReference type="NCBI Taxonomy" id="1908690"/>
    <lineage>
        <taxon>Bacteria</taxon>
        <taxon>Pseudomonadati</taxon>
        <taxon>Planctomycetota</taxon>
        <taxon>Planctomycetia</taxon>
        <taxon>Gemmatales</taxon>
        <taxon>Gemmataceae</taxon>
        <taxon>Fimbriiglobus</taxon>
    </lineage>
</organism>
<protein>
    <submittedName>
        <fullName evidence="4">Putative lipase/esterase</fullName>
    </submittedName>
</protein>
<evidence type="ECO:0000259" key="3">
    <source>
        <dbReference type="Pfam" id="PF20434"/>
    </source>
</evidence>
<name>A0A225DDU1_9BACT</name>
<evidence type="ECO:0000256" key="2">
    <source>
        <dbReference type="SAM" id="SignalP"/>
    </source>
</evidence>
<comment type="caution">
    <text evidence="4">The sequence shown here is derived from an EMBL/GenBank/DDBJ whole genome shotgun (WGS) entry which is preliminary data.</text>
</comment>
<gene>
    <name evidence="4" type="ORF">FRUB_05610</name>
</gene>
<dbReference type="RefSeq" id="WP_143393449.1">
    <property type="nucleotide sequence ID" value="NZ_NIDE01000009.1"/>
</dbReference>
<keyword evidence="5" id="KW-1185">Reference proteome</keyword>
<evidence type="ECO:0000313" key="5">
    <source>
        <dbReference type="Proteomes" id="UP000214646"/>
    </source>
</evidence>
<dbReference type="InterPro" id="IPR050300">
    <property type="entry name" value="GDXG_lipolytic_enzyme"/>
</dbReference>
<keyword evidence="2" id="KW-0732">Signal</keyword>
<sequence length="292" mass="31542">MPRPTRRMMASAVAVCATAALAAWLYPSAGSGGMVYAAPGGEPLTLHLDYPPNRGPRCPVILFAPHRGDWGPSARNDSRCRTLIEGLNRRGYAVATAQYRQAGVHHFPAQIADGKRAVRWLRANADRLGLAGERIGAVGVSAGGYGVCMLGTAEARGGCDEPGENAVSARVHAVAALGAPTDLASRTWPRTTEQIYIRPYLGMAYYDDPELYARASPLTRVTSDAPPFLLFHSTDDRLVPVDQARTFADKLRRAGVSVELIEEGGAEHVWGGERLVRTVDRLGVFFDQHLRP</sequence>
<evidence type="ECO:0000256" key="1">
    <source>
        <dbReference type="ARBA" id="ARBA00022801"/>
    </source>
</evidence>
<dbReference type="AlphaFoldDB" id="A0A225DDU1"/>
<feature type="signal peptide" evidence="2">
    <location>
        <begin position="1"/>
        <end position="22"/>
    </location>
</feature>
<feature type="chain" id="PRO_5012623813" evidence="2">
    <location>
        <begin position="23"/>
        <end position="292"/>
    </location>
</feature>
<feature type="domain" description="BD-FAE-like" evidence="3">
    <location>
        <begin position="49"/>
        <end position="251"/>
    </location>
</feature>
<dbReference type="Proteomes" id="UP000214646">
    <property type="component" value="Unassembled WGS sequence"/>
</dbReference>
<proteinExistence type="predicted"/>
<dbReference type="PANTHER" id="PTHR48081">
    <property type="entry name" value="AB HYDROLASE SUPERFAMILY PROTEIN C4A8.06C"/>
    <property type="match status" value="1"/>
</dbReference>
<dbReference type="InterPro" id="IPR029058">
    <property type="entry name" value="AB_hydrolase_fold"/>
</dbReference>
<reference evidence="5" key="1">
    <citation type="submission" date="2017-06" db="EMBL/GenBank/DDBJ databases">
        <title>Genome analysis of Fimbriiglobus ruber SP5, the first member of the order Planctomycetales with confirmed chitinolytic capability.</title>
        <authorList>
            <person name="Ravin N.V."/>
            <person name="Rakitin A.L."/>
            <person name="Ivanova A.A."/>
            <person name="Beletsky A.V."/>
            <person name="Kulichevskaya I.S."/>
            <person name="Mardanov A.V."/>
            <person name="Dedysh S.N."/>
        </authorList>
    </citation>
    <scope>NUCLEOTIDE SEQUENCE [LARGE SCALE GENOMIC DNA]</scope>
    <source>
        <strain evidence="5">SP5</strain>
    </source>
</reference>
<dbReference type="Pfam" id="PF20434">
    <property type="entry name" value="BD-FAE"/>
    <property type="match status" value="1"/>
</dbReference>
<dbReference type="GO" id="GO:0016787">
    <property type="term" value="F:hydrolase activity"/>
    <property type="evidence" value="ECO:0007669"/>
    <property type="project" value="UniProtKB-KW"/>
</dbReference>
<dbReference type="SUPFAM" id="SSF53474">
    <property type="entry name" value="alpha/beta-Hydrolases"/>
    <property type="match status" value="1"/>
</dbReference>
<keyword evidence="1" id="KW-0378">Hydrolase</keyword>